<name>A0A4Y2DYU6_ARAVE</name>
<proteinExistence type="predicted"/>
<comment type="caution">
    <text evidence="1">The sequence shown here is derived from an EMBL/GenBank/DDBJ whole genome shotgun (WGS) entry which is preliminary data.</text>
</comment>
<sequence length="101" mass="11149">MFGSDVPIVLTSMQEKDENLIGQDQGCRPGTPTSPIQGYECVLLCPLLCGVFHYRPRTKPLNSRALNGPYNPISLSPFFSIEVRTIGTSLTNQIIKLALRL</sequence>
<protein>
    <submittedName>
        <fullName evidence="1">Uncharacterized protein</fullName>
    </submittedName>
</protein>
<dbReference type="AlphaFoldDB" id="A0A4Y2DYU6"/>
<reference evidence="1 2" key="1">
    <citation type="journal article" date="2019" name="Sci. Rep.">
        <title>Orb-weaving spider Araneus ventricosus genome elucidates the spidroin gene catalogue.</title>
        <authorList>
            <person name="Kono N."/>
            <person name="Nakamura H."/>
            <person name="Ohtoshi R."/>
            <person name="Moran D.A.P."/>
            <person name="Shinohara A."/>
            <person name="Yoshida Y."/>
            <person name="Fujiwara M."/>
            <person name="Mori M."/>
            <person name="Tomita M."/>
            <person name="Arakawa K."/>
        </authorList>
    </citation>
    <scope>NUCLEOTIDE SEQUENCE [LARGE SCALE GENOMIC DNA]</scope>
</reference>
<accession>A0A4Y2DYU6</accession>
<dbReference type="EMBL" id="BGPR01090851">
    <property type="protein sequence ID" value="GBM20978.1"/>
    <property type="molecule type" value="Genomic_DNA"/>
</dbReference>
<keyword evidence="2" id="KW-1185">Reference proteome</keyword>
<evidence type="ECO:0000313" key="1">
    <source>
        <dbReference type="EMBL" id="GBM20978.1"/>
    </source>
</evidence>
<evidence type="ECO:0000313" key="2">
    <source>
        <dbReference type="Proteomes" id="UP000499080"/>
    </source>
</evidence>
<gene>
    <name evidence="1" type="ORF">AVEN_87940_1</name>
</gene>
<dbReference type="Proteomes" id="UP000499080">
    <property type="component" value="Unassembled WGS sequence"/>
</dbReference>
<organism evidence="1 2">
    <name type="scientific">Araneus ventricosus</name>
    <name type="common">Orbweaver spider</name>
    <name type="synonym">Epeira ventricosa</name>
    <dbReference type="NCBI Taxonomy" id="182803"/>
    <lineage>
        <taxon>Eukaryota</taxon>
        <taxon>Metazoa</taxon>
        <taxon>Ecdysozoa</taxon>
        <taxon>Arthropoda</taxon>
        <taxon>Chelicerata</taxon>
        <taxon>Arachnida</taxon>
        <taxon>Araneae</taxon>
        <taxon>Araneomorphae</taxon>
        <taxon>Entelegynae</taxon>
        <taxon>Araneoidea</taxon>
        <taxon>Araneidae</taxon>
        <taxon>Araneus</taxon>
    </lineage>
</organism>